<accession>A0ABD3HYT8</accession>
<evidence type="ECO:0000256" key="3">
    <source>
        <dbReference type="ARBA" id="ARBA00022691"/>
    </source>
</evidence>
<evidence type="ECO:0000259" key="4">
    <source>
        <dbReference type="PROSITE" id="PS50280"/>
    </source>
</evidence>
<dbReference type="EMBL" id="JBJQOH010000002">
    <property type="protein sequence ID" value="KAL3696096.1"/>
    <property type="molecule type" value="Genomic_DNA"/>
</dbReference>
<dbReference type="InterPro" id="IPR003616">
    <property type="entry name" value="Post-SET_dom"/>
</dbReference>
<proteinExistence type="predicted"/>
<protein>
    <recommendedName>
        <fullName evidence="8">SET domain-containing protein</fullName>
    </recommendedName>
</protein>
<dbReference type="GO" id="GO:0032259">
    <property type="term" value="P:methylation"/>
    <property type="evidence" value="ECO:0007669"/>
    <property type="project" value="UniProtKB-KW"/>
</dbReference>
<evidence type="ECO:0000313" key="6">
    <source>
        <dbReference type="EMBL" id="KAL3696096.1"/>
    </source>
</evidence>
<evidence type="ECO:0000313" key="7">
    <source>
        <dbReference type="Proteomes" id="UP001633002"/>
    </source>
</evidence>
<dbReference type="PANTHER" id="PTHR46450">
    <property type="entry name" value="INACTIVE HISTONE-LYSINE N-METHYLTRANSFERASE SUVR1-RELATED"/>
    <property type="match status" value="1"/>
</dbReference>
<evidence type="ECO:0000256" key="2">
    <source>
        <dbReference type="ARBA" id="ARBA00022679"/>
    </source>
</evidence>
<sequence length="291" mass="32722">MVGGFSSSPYLKGRIKEEFKHTEKHIVNPIEAGSAVCRGALAFGAVDAEVMLSRKSKKTYGICVSRGFRMGDPQEYLLEEGGQSYCKNVFGVFVKKGEDVPLDRQAKHVFEVEPHSKIFFTHDGKGWVLRTLEQLPAGAFVCECVGEILTNIEQEERNNNATSRSNCQAHLRCSEKGLKDEEALCLDATFSGICFHIFFTHDGKGWGLRTLECCDGNLVDVPVTIESPDRHYYHVAFFTSRAVKPMEELTWDYRIDFDDDTHPIEAFKCLCGSPFCRGASSSKKRKKRGRK</sequence>
<keyword evidence="1" id="KW-0489">Methyltransferase</keyword>
<comment type="caution">
    <text evidence="6">The sequence shown here is derived from an EMBL/GenBank/DDBJ whole genome shotgun (WGS) entry which is preliminary data.</text>
</comment>
<keyword evidence="3" id="KW-0949">S-adenosyl-L-methionine</keyword>
<dbReference type="GO" id="GO:0008168">
    <property type="term" value="F:methyltransferase activity"/>
    <property type="evidence" value="ECO:0007669"/>
    <property type="project" value="UniProtKB-KW"/>
</dbReference>
<reference evidence="6 7" key="1">
    <citation type="submission" date="2024-09" db="EMBL/GenBank/DDBJ databases">
        <title>Chromosome-scale assembly of Riccia sorocarpa.</title>
        <authorList>
            <person name="Paukszto L."/>
        </authorList>
    </citation>
    <scope>NUCLEOTIDE SEQUENCE [LARGE SCALE GENOMIC DNA]</scope>
    <source>
        <strain evidence="6">LP-2024</strain>
        <tissue evidence="6">Aerial parts of the thallus</tissue>
    </source>
</reference>
<evidence type="ECO:0000259" key="5">
    <source>
        <dbReference type="PROSITE" id="PS50868"/>
    </source>
</evidence>
<dbReference type="PANTHER" id="PTHR46450:SF24">
    <property type="entry name" value="HISTONE-LYSINE N-METHYLTRANSFERASE SUVR4"/>
    <property type="match status" value="1"/>
</dbReference>
<dbReference type="PROSITE" id="PS50280">
    <property type="entry name" value="SET"/>
    <property type="match status" value="1"/>
</dbReference>
<dbReference type="Gene3D" id="2.170.270.10">
    <property type="entry name" value="SET domain"/>
    <property type="match status" value="1"/>
</dbReference>
<name>A0ABD3HYT8_9MARC</name>
<dbReference type="AlphaFoldDB" id="A0ABD3HYT8"/>
<evidence type="ECO:0000256" key="1">
    <source>
        <dbReference type="ARBA" id="ARBA00022603"/>
    </source>
</evidence>
<dbReference type="Pfam" id="PF00856">
    <property type="entry name" value="SET"/>
    <property type="match status" value="1"/>
</dbReference>
<feature type="domain" description="SET" evidence="4">
    <location>
        <begin position="114"/>
        <end position="254"/>
    </location>
</feature>
<evidence type="ECO:0008006" key="8">
    <source>
        <dbReference type="Google" id="ProtNLM"/>
    </source>
</evidence>
<keyword evidence="7" id="KW-1185">Reference proteome</keyword>
<gene>
    <name evidence="6" type="ORF">R1sor_010172</name>
</gene>
<dbReference type="Proteomes" id="UP001633002">
    <property type="component" value="Unassembled WGS sequence"/>
</dbReference>
<dbReference type="PROSITE" id="PS50868">
    <property type="entry name" value="POST_SET"/>
    <property type="match status" value="1"/>
</dbReference>
<dbReference type="InterPro" id="IPR001214">
    <property type="entry name" value="SET_dom"/>
</dbReference>
<dbReference type="SUPFAM" id="SSF82199">
    <property type="entry name" value="SET domain"/>
    <property type="match status" value="1"/>
</dbReference>
<organism evidence="6 7">
    <name type="scientific">Riccia sorocarpa</name>
    <dbReference type="NCBI Taxonomy" id="122646"/>
    <lineage>
        <taxon>Eukaryota</taxon>
        <taxon>Viridiplantae</taxon>
        <taxon>Streptophyta</taxon>
        <taxon>Embryophyta</taxon>
        <taxon>Marchantiophyta</taxon>
        <taxon>Marchantiopsida</taxon>
        <taxon>Marchantiidae</taxon>
        <taxon>Marchantiales</taxon>
        <taxon>Ricciaceae</taxon>
        <taxon>Riccia</taxon>
    </lineage>
</organism>
<feature type="domain" description="Post-SET" evidence="5">
    <location>
        <begin position="265"/>
        <end position="281"/>
    </location>
</feature>
<keyword evidence="2" id="KW-0808">Transferase</keyword>
<dbReference type="InterPro" id="IPR046341">
    <property type="entry name" value="SET_dom_sf"/>
</dbReference>
<dbReference type="SMART" id="SM00317">
    <property type="entry name" value="SET"/>
    <property type="match status" value="1"/>
</dbReference>